<evidence type="ECO:0000313" key="2">
    <source>
        <dbReference type="EMBL" id="WMW30040.1"/>
    </source>
</evidence>
<evidence type="ECO:0000256" key="1">
    <source>
        <dbReference type="SAM" id="MobiDB-lite"/>
    </source>
</evidence>
<sequence length="85" mass="9468">MSAAFVSHHRPWPRVGHGAASPTTGEESPSPPTSLCRDLLYPPPWSVNNQVLCFKNNLKIFVSTVIYKTIRWLSSDVTLNLTAFI</sequence>
<dbReference type="EMBL" id="OR215423">
    <property type="protein sequence ID" value="WMW30040.1"/>
    <property type="molecule type" value="Genomic_RNA"/>
</dbReference>
<feature type="region of interest" description="Disordered" evidence="1">
    <location>
        <begin position="1"/>
        <end position="34"/>
    </location>
</feature>
<organism evidence="2">
    <name type="scientific">Soybean mild yellows Bangladesh virus</name>
    <dbReference type="NCBI Taxonomy" id="3074303"/>
    <lineage>
        <taxon>Viruses</taxon>
        <taxon>Riboviria</taxon>
    </lineage>
</organism>
<reference evidence="2" key="1">
    <citation type="submission" date="2023-06" db="EMBL/GenBank/DDBJ databases">
        <authorList>
            <person name="kwak M."/>
            <person name="Khatun F."/>
            <person name="Kil E.-J."/>
        </authorList>
    </citation>
    <scope>NUCLEOTIDE SEQUENCE</scope>
    <source>
        <strain evidence="2">Soy-bsmrau</strain>
    </source>
</reference>
<proteinExistence type="predicted"/>
<accession>A0AA51UMU6</accession>
<protein>
    <submittedName>
        <fullName evidence="2">P9.5</fullName>
    </submittedName>
</protein>
<name>A0AA51UMU6_9VIRU</name>